<dbReference type="AlphaFoldDB" id="A0AAW1SK65"/>
<dbReference type="EC" id="4.4.1.20" evidence="15"/>
<evidence type="ECO:0000256" key="12">
    <source>
        <dbReference type="ARBA" id="ARBA00023288"/>
    </source>
</evidence>
<dbReference type="FunFam" id="1.20.120.550:FF:000004">
    <property type="entry name" value="Microsomal glutathione S-transferase 3"/>
    <property type="match status" value="1"/>
</dbReference>
<dbReference type="InterPro" id="IPR050997">
    <property type="entry name" value="MAPEG"/>
</dbReference>
<comment type="pathway">
    <text evidence="13">Lipid metabolism; leukotriene C4 biosynthesis.</text>
</comment>
<evidence type="ECO:0000256" key="19">
    <source>
        <dbReference type="ARBA" id="ARBA00075145"/>
    </source>
</evidence>
<feature type="transmembrane region" description="Helical" evidence="21">
    <location>
        <begin position="77"/>
        <end position="102"/>
    </location>
</feature>
<dbReference type="Gene3D" id="1.20.120.550">
    <property type="entry name" value="Membrane associated eicosanoid/glutathione metabolism-like domain"/>
    <property type="match status" value="1"/>
</dbReference>
<keyword evidence="5 21" id="KW-1133">Transmembrane helix</keyword>
<keyword evidence="8" id="KW-0496">Mitochondrion</keyword>
<evidence type="ECO:0000256" key="21">
    <source>
        <dbReference type="SAM" id="Phobius"/>
    </source>
</evidence>
<comment type="caution">
    <text evidence="22">The sequence shown here is derived from an EMBL/GenBank/DDBJ whole genome shotgun (WGS) entry which is preliminary data.</text>
</comment>
<gene>
    <name evidence="22" type="ORF">WJX81_000105</name>
</gene>
<dbReference type="GO" id="GO:0004602">
    <property type="term" value="F:glutathione peroxidase activity"/>
    <property type="evidence" value="ECO:0007669"/>
    <property type="project" value="TreeGrafter"/>
</dbReference>
<keyword evidence="6" id="KW-0560">Oxidoreductase</keyword>
<dbReference type="GO" id="GO:0006629">
    <property type="term" value="P:lipid metabolic process"/>
    <property type="evidence" value="ECO:0007669"/>
    <property type="project" value="UniProtKB-KW"/>
</dbReference>
<organism evidence="22 23">
    <name type="scientific">Elliptochloris bilobata</name>
    <dbReference type="NCBI Taxonomy" id="381761"/>
    <lineage>
        <taxon>Eukaryota</taxon>
        <taxon>Viridiplantae</taxon>
        <taxon>Chlorophyta</taxon>
        <taxon>core chlorophytes</taxon>
        <taxon>Trebouxiophyceae</taxon>
        <taxon>Trebouxiophyceae incertae sedis</taxon>
        <taxon>Elliptochloris clade</taxon>
        <taxon>Elliptochloris</taxon>
    </lineage>
</organism>
<keyword evidence="23" id="KW-1185">Reference proteome</keyword>
<dbReference type="GO" id="GO:0005783">
    <property type="term" value="C:endoplasmic reticulum"/>
    <property type="evidence" value="ECO:0007669"/>
    <property type="project" value="TreeGrafter"/>
</dbReference>
<evidence type="ECO:0000256" key="17">
    <source>
        <dbReference type="ARBA" id="ARBA00051411"/>
    </source>
</evidence>
<keyword evidence="2" id="KW-0808">Transferase</keyword>
<feature type="transmembrane region" description="Helical" evidence="21">
    <location>
        <begin position="122"/>
        <end position="143"/>
    </location>
</feature>
<dbReference type="SUPFAM" id="SSF161084">
    <property type="entry name" value="MAPEG domain-like"/>
    <property type="match status" value="1"/>
</dbReference>
<keyword evidence="3 21" id="KW-0812">Transmembrane</keyword>
<dbReference type="GO" id="GO:0005635">
    <property type="term" value="C:nuclear envelope"/>
    <property type="evidence" value="ECO:0007669"/>
    <property type="project" value="TreeGrafter"/>
</dbReference>
<dbReference type="GO" id="GO:0004464">
    <property type="term" value="F:leukotriene-C4 synthase activity"/>
    <property type="evidence" value="ECO:0007669"/>
    <property type="project" value="UniProtKB-EC"/>
</dbReference>
<evidence type="ECO:0000256" key="8">
    <source>
        <dbReference type="ARBA" id="ARBA00023128"/>
    </source>
</evidence>
<keyword evidence="7" id="KW-0443">Lipid metabolism</keyword>
<name>A0AAW1SK65_9CHLO</name>
<keyword evidence="9 21" id="KW-0472">Membrane</keyword>
<feature type="transmembrane region" description="Helical" evidence="21">
    <location>
        <begin position="12"/>
        <end position="34"/>
    </location>
</feature>
<dbReference type="InterPro" id="IPR001129">
    <property type="entry name" value="Membr-assoc_MAPEG"/>
</dbReference>
<comment type="catalytic activity">
    <reaction evidence="17">
        <text>15-deoxy-Delta(12,14)-prostaglandin J2 + glutathione = 15-deoxy-Delta(12,14)-prostaglandin J2-S-(R)-glutathione</text>
        <dbReference type="Rhea" id="RHEA:75963"/>
        <dbReference type="ChEBI" id="CHEBI:57925"/>
        <dbReference type="ChEBI" id="CHEBI:85236"/>
        <dbReference type="ChEBI" id="CHEBI:194498"/>
    </reaction>
    <physiologicalReaction direction="left-to-right" evidence="17">
        <dbReference type="Rhea" id="RHEA:75964"/>
    </physiologicalReaction>
</comment>
<evidence type="ECO:0000256" key="20">
    <source>
        <dbReference type="ARBA" id="ARBA00076908"/>
    </source>
</evidence>
<evidence type="ECO:0000313" key="23">
    <source>
        <dbReference type="Proteomes" id="UP001445335"/>
    </source>
</evidence>
<keyword evidence="12" id="KW-0449">Lipoprotein</keyword>
<comment type="subcellular location">
    <subcellularLocation>
        <location evidence="1">Mitochondrion outer membrane</location>
        <topology evidence="1">Multi-pass membrane protein</topology>
    </subcellularLocation>
</comment>
<evidence type="ECO:0000256" key="9">
    <source>
        <dbReference type="ARBA" id="ARBA00023136"/>
    </source>
</evidence>
<evidence type="ECO:0000256" key="18">
    <source>
        <dbReference type="ARBA" id="ARBA00069748"/>
    </source>
</evidence>
<evidence type="ECO:0000256" key="11">
    <source>
        <dbReference type="ARBA" id="ARBA00023239"/>
    </source>
</evidence>
<evidence type="ECO:0000256" key="3">
    <source>
        <dbReference type="ARBA" id="ARBA00022692"/>
    </source>
</evidence>
<keyword evidence="10" id="KW-0564">Palmitate</keyword>
<dbReference type="GO" id="GO:0005741">
    <property type="term" value="C:mitochondrial outer membrane"/>
    <property type="evidence" value="ECO:0007669"/>
    <property type="project" value="UniProtKB-SubCell"/>
</dbReference>
<keyword evidence="4" id="KW-1000">Mitochondrion outer membrane</keyword>
<evidence type="ECO:0000256" key="2">
    <source>
        <dbReference type="ARBA" id="ARBA00022679"/>
    </source>
</evidence>
<dbReference type="Proteomes" id="UP001445335">
    <property type="component" value="Unassembled WGS sequence"/>
</dbReference>
<evidence type="ECO:0000256" key="16">
    <source>
        <dbReference type="ARBA" id="ARBA00049298"/>
    </source>
</evidence>
<comment type="pathway">
    <text evidence="14">Lipid metabolism; arachidonate metabolism.</text>
</comment>
<evidence type="ECO:0000256" key="15">
    <source>
        <dbReference type="ARBA" id="ARBA00039056"/>
    </source>
</evidence>
<dbReference type="PANTHER" id="PTHR10250">
    <property type="entry name" value="MICROSOMAL GLUTATHIONE S-TRANSFERASE"/>
    <property type="match status" value="1"/>
</dbReference>
<evidence type="ECO:0000256" key="14">
    <source>
        <dbReference type="ARBA" id="ARBA00037916"/>
    </source>
</evidence>
<evidence type="ECO:0000256" key="13">
    <source>
        <dbReference type="ARBA" id="ARBA00037884"/>
    </source>
</evidence>
<dbReference type="GO" id="GO:0004364">
    <property type="term" value="F:glutathione transferase activity"/>
    <property type="evidence" value="ECO:0007669"/>
    <property type="project" value="TreeGrafter"/>
</dbReference>
<dbReference type="GO" id="GO:0006691">
    <property type="term" value="P:leukotriene metabolic process"/>
    <property type="evidence" value="ECO:0007669"/>
    <property type="project" value="UniProtKB-ARBA"/>
</dbReference>
<evidence type="ECO:0000256" key="4">
    <source>
        <dbReference type="ARBA" id="ARBA00022787"/>
    </source>
</evidence>
<evidence type="ECO:0000256" key="7">
    <source>
        <dbReference type="ARBA" id="ARBA00023098"/>
    </source>
</evidence>
<sequence length="146" mass="16348">MNITTLALPPAFGYVLIVLFASVFVHHFFMSFAVGAARKKYNVKYPAMYADKGTPNADKFNCVQRAHQNSLENFPQFLILLITAGLRFPVTAAIAGVVYIAGRITYFMGYSTGDPDKRLRGMFMYFGMLTLYGAVLTFAYQLLTRT</sequence>
<proteinExistence type="predicted"/>
<evidence type="ECO:0000256" key="1">
    <source>
        <dbReference type="ARBA" id="ARBA00004374"/>
    </source>
</evidence>
<evidence type="ECO:0000313" key="22">
    <source>
        <dbReference type="EMBL" id="KAK9846254.1"/>
    </source>
</evidence>
<protein>
    <recommendedName>
        <fullName evidence="18">Glutathione S-transferase 3, mitochondrial</fullName>
        <ecNumber evidence="15">4.4.1.20</ecNumber>
    </recommendedName>
    <alternativeName>
        <fullName evidence="19">Glutathione peroxidase MGST3</fullName>
    </alternativeName>
    <alternativeName>
        <fullName evidence="20">LTC4 synthase MGST3</fullName>
    </alternativeName>
</protein>
<comment type="catalytic activity">
    <reaction evidence="16">
        <text>leukotriene C4 = leukotriene A4 + glutathione</text>
        <dbReference type="Rhea" id="RHEA:17617"/>
        <dbReference type="ChEBI" id="CHEBI:57463"/>
        <dbReference type="ChEBI" id="CHEBI:57925"/>
        <dbReference type="ChEBI" id="CHEBI:57973"/>
        <dbReference type="EC" id="4.4.1.20"/>
    </reaction>
    <physiologicalReaction direction="right-to-left" evidence="16">
        <dbReference type="Rhea" id="RHEA:17619"/>
    </physiologicalReaction>
</comment>
<keyword evidence="11" id="KW-0456">Lyase</keyword>
<dbReference type="Pfam" id="PF01124">
    <property type="entry name" value="MAPEG"/>
    <property type="match status" value="1"/>
</dbReference>
<accession>A0AAW1SK65</accession>
<evidence type="ECO:0000256" key="6">
    <source>
        <dbReference type="ARBA" id="ARBA00023002"/>
    </source>
</evidence>
<evidence type="ECO:0000256" key="5">
    <source>
        <dbReference type="ARBA" id="ARBA00022989"/>
    </source>
</evidence>
<dbReference type="PANTHER" id="PTHR10250:SF26">
    <property type="entry name" value="GLUTATHIONE S-TRANSFERASE 3, MITOCHONDRIAL"/>
    <property type="match status" value="1"/>
</dbReference>
<dbReference type="InterPro" id="IPR023352">
    <property type="entry name" value="MAPEG-like_dom_sf"/>
</dbReference>
<evidence type="ECO:0000256" key="10">
    <source>
        <dbReference type="ARBA" id="ARBA00023139"/>
    </source>
</evidence>
<reference evidence="22 23" key="1">
    <citation type="journal article" date="2024" name="Nat. Commun.">
        <title>Phylogenomics reveals the evolutionary origins of lichenization in chlorophyte algae.</title>
        <authorList>
            <person name="Puginier C."/>
            <person name="Libourel C."/>
            <person name="Otte J."/>
            <person name="Skaloud P."/>
            <person name="Haon M."/>
            <person name="Grisel S."/>
            <person name="Petersen M."/>
            <person name="Berrin J.G."/>
            <person name="Delaux P.M."/>
            <person name="Dal Grande F."/>
            <person name="Keller J."/>
        </authorList>
    </citation>
    <scope>NUCLEOTIDE SEQUENCE [LARGE SCALE GENOMIC DNA]</scope>
    <source>
        <strain evidence="22 23">SAG 245.80</strain>
    </source>
</reference>
<dbReference type="EMBL" id="JALJOU010000001">
    <property type="protein sequence ID" value="KAK9846254.1"/>
    <property type="molecule type" value="Genomic_DNA"/>
</dbReference>